<feature type="domain" description="CHAT" evidence="1">
    <location>
        <begin position="616"/>
        <end position="887"/>
    </location>
</feature>
<dbReference type="RefSeq" id="WP_214440292.1">
    <property type="nucleotide sequence ID" value="NZ_JAECZB010000053.1"/>
</dbReference>
<dbReference type="InterPro" id="IPR019734">
    <property type="entry name" value="TPR_rpt"/>
</dbReference>
<organism evidence="2 3">
    <name type="scientific">Atlanticothrix silvestris CENA357</name>
    <dbReference type="NCBI Taxonomy" id="1725252"/>
    <lineage>
        <taxon>Bacteria</taxon>
        <taxon>Bacillati</taxon>
        <taxon>Cyanobacteriota</taxon>
        <taxon>Cyanophyceae</taxon>
        <taxon>Nostocales</taxon>
        <taxon>Nodulariaceae</taxon>
        <taxon>Atlanticothrix</taxon>
        <taxon>Atlanticothrix silvestris</taxon>
    </lineage>
</organism>
<protein>
    <submittedName>
        <fullName evidence="2">CHAT domain-containing protein</fullName>
    </submittedName>
</protein>
<dbReference type="EMBL" id="JAECZB010000053">
    <property type="protein sequence ID" value="MBH8554029.1"/>
    <property type="molecule type" value="Genomic_DNA"/>
</dbReference>
<proteinExistence type="predicted"/>
<evidence type="ECO:0000313" key="3">
    <source>
        <dbReference type="Proteomes" id="UP000599391"/>
    </source>
</evidence>
<evidence type="ECO:0000259" key="1">
    <source>
        <dbReference type="Pfam" id="PF12770"/>
    </source>
</evidence>
<gene>
    <name evidence="2" type="ORF">I8751_16980</name>
</gene>
<name>A0A8J7HJE7_9CYAN</name>
<keyword evidence="3" id="KW-1185">Reference proteome</keyword>
<dbReference type="InterPro" id="IPR024983">
    <property type="entry name" value="CHAT_dom"/>
</dbReference>
<dbReference type="PANTHER" id="PTHR10098:SF112">
    <property type="entry name" value="SLR0380 PROTEIN"/>
    <property type="match status" value="1"/>
</dbReference>
<dbReference type="SUPFAM" id="SSF48452">
    <property type="entry name" value="TPR-like"/>
    <property type="match status" value="2"/>
</dbReference>
<evidence type="ECO:0000313" key="2">
    <source>
        <dbReference type="EMBL" id="MBH8554029.1"/>
    </source>
</evidence>
<sequence>MAPTSRVRYPNSVKFSRRKAKGKGRNWLRLLLYFLLTLLCILASPVLAKVPDATHSSSQLTNVNITASQQGKVLYDAGRFAQAAQVLQQAAQEYKQQGDHQRLATTLSNLSLAYQQLGAWTQAQQAITESLKLLKGQEKSQNLQLLAQSLDIQGRLQLAMGQTEKALATWQETAKIYQQLKNHSGVVRSQINQAQAWRTQGFFRRAVEILEQTSQKLQSQPDSIEKAVGLRSLGDALLVTGDHKNSRLALQQSLEIAQRMQSRAEIGASLFSLGNNARIHQQKVEAIAYYKKTFQVSPSPLTKVQAQLNQLSLLVETKQLAEIEPLLASIPSQLYQLPPSRAAIYAQINYVQSLMKVLSTDLEFLSKKSFSAVSIQNLAQLLAATIQQSHSLSDQRAEAYALLSLGNLYEKNQQWSEAKTLTEQALILAQTSNASDIAYRLEWQLARLLRAQKDIKGAIAAYDAAIETLKSLRSDLVAVNQDVQFNFRDSVEPIYRQSVELLLQSQSGKLDEKILDKARQRIEALQLAELDNFFQEACLQGQSVTLDKVVDQDNPTAAILYPIILPNQFQVIVKIPNKPLRHYSTNISQLEVDKVLAQVQKTLVDPAATNAVKIQSQQIYNWLIKPIESELSASGVKTLVFVLDGALRNLPMSSLYDGQQFLVEKYAIALSVGLQLQNPKPLVRQQLRALTAGLIQPPPNFPNFAPLPGIESEVQLIASAGVSTTNLLNQNFTSKALENEVNTSPFNVIHLATHGQFSSRAENTFILAADGPINVTQFDTFLRGQDETQPGVVELLVLSACQTAAGDNRAALGLAGAAVRAGARSTLASLWQIDDESTALFVGSFYRGLKDGNITKAEALRRAQLQLLKHPNYHAPSFWSAYVLIGNWL</sequence>
<dbReference type="Gene3D" id="1.25.40.10">
    <property type="entry name" value="Tetratricopeptide repeat domain"/>
    <property type="match status" value="3"/>
</dbReference>
<dbReference type="AlphaFoldDB" id="A0A8J7HJE7"/>
<dbReference type="Pfam" id="PF12770">
    <property type="entry name" value="CHAT"/>
    <property type="match status" value="1"/>
</dbReference>
<comment type="caution">
    <text evidence="2">The sequence shown here is derived from an EMBL/GenBank/DDBJ whole genome shotgun (WGS) entry which is preliminary data.</text>
</comment>
<dbReference type="PANTHER" id="PTHR10098">
    <property type="entry name" value="RAPSYN-RELATED"/>
    <property type="match status" value="1"/>
</dbReference>
<reference evidence="2 3" key="1">
    <citation type="journal article" date="2021" name="Int. J. Syst. Evol. Microbiol.">
        <title>Amazonocrinis nigriterrae gen. nov., sp. nov., Atlanticothrix silvestris gen. nov., sp. nov. and Dendronalium phyllosphericum gen. nov., sp. nov., nostocacean cyanobacteria from Brazilian environments.</title>
        <authorList>
            <person name="Alvarenga D.O."/>
            <person name="Andreote A.P.D."/>
            <person name="Branco L.H.Z."/>
            <person name="Delbaje E."/>
            <person name="Cruz R.B."/>
            <person name="Varani A.M."/>
            <person name="Fiore M.F."/>
        </authorList>
    </citation>
    <scope>NUCLEOTIDE SEQUENCE [LARGE SCALE GENOMIC DNA]</scope>
    <source>
        <strain evidence="2 3">CENA357</strain>
    </source>
</reference>
<dbReference type="Proteomes" id="UP000599391">
    <property type="component" value="Unassembled WGS sequence"/>
</dbReference>
<accession>A0A8J7HJE7</accession>
<dbReference type="InterPro" id="IPR011990">
    <property type="entry name" value="TPR-like_helical_dom_sf"/>
</dbReference>
<dbReference type="Pfam" id="PF13424">
    <property type="entry name" value="TPR_12"/>
    <property type="match status" value="1"/>
</dbReference>
<dbReference type="SMART" id="SM00028">
    <property type="entry name" value="TPR"/>
    <property type="match status" value="7"/>
</dbReference>